<comment type="similarity">
    <text evidence="10 11">Belongs to the class-III pyridoxal-phosphate-dependent aminotransferase family. BioA subfamily.</text>
</comment>
<dbReference type="PROSITE" id="PS00600">
    <property type="entry name" value="AA_TRANSFER_CLASS_3"/>
    <property type="match status" value="1"/>
</dbReference>
<evidence type="ECO:0000313" key="13">
    <source>
        <dbReference type="Proteomes" id="UP000184148"/>
    </source>
</evidence>
<dbReference type="GO" id="GO:0005737">
    <property type="term" value="C:cytoplasm"/>
    <property type="evidence" value="ECO:0007669"/>
    <property type="project" value="UniProtKB-SubCell"/>
</dbReference>
<evidence type="ECO:0000256" key="7">
    <source>
        <dbReference type="ARBA" id="ARBA00022691"/>
    </source>
</evidence>
<evidence type="ECO:0000256" key="3">
    <source>
        <dbReference type="ARBA" id="ARBA00011738"/>
    </source>
</evidence>
<evidence type="ECO:0000256" key="9">
    <source>
        <dbReference type="ARBA" id="ARBA00022898"/>
    </source>
</evidence>
<feature type="binding site" evidence="11">
    <location>
        <begin position="115"/>
        <end position="116"/>
    </location>
    <ligand>
        <name>pyridoxal 5'-phosphate</name>
        <dbReference type="ChEBI" id="CHEBI:597326"/>
    </ligand>
</feature>
<feature type="binding site" evidence="11">
    <location>
        <position position="318"/>
    </location>
    <ligand>
        <name>substrate</name>
    </ligand>
</feature>
<dbReference type="FunFam" id="3.40.640.10:FF:000078">
    <property type="entry name" value="Adenosylmethionine-8-amino-7-oxononanoate aminotransferase"/>
    <property type="match status" value="1"/>
</dbReference>
<feature type="binding site" evidence="11">
    <location>
        <position position="55"/>
    </location>
    <ligand>
        <name>substrate</name>
    </ligand>
</feature>
<proteinExistence type="inferred from homology"/>
<feature type="binding site" evidence="11">
    <location>
        <position position="254"/>
    </location>
    <ligand>
        <name>pyridoxal 5'-phosphate</name>
        <dbReference type="ChEBI" id="CHEBI:597326"/>
    </ligand>
</feature>
<gene>
    <name evidence="11" type="primary">bioA</name>
    <name evidence="12" type="ORF">SAMN02745133_00914</name>
</gene>
<dbReference type="Gene3D" id="3.40.640.10">
    <property type="entry name" value="Type I PLP-dependent aspartate aminotransferase-like (Major domain)"/>
    <property type="match status" value="1"/>
</dbReference>
<dbReference type="RefSeq" id="WP_073236398.1">
    <property type="nucleotide sequence ID" value="NZ_FQUY01000004.1"/>
</dbReference>
<comment type="subunit">
    <text evidence="3 11">Homodimer.</text>
</comment>
<protein>
    <recommendedName>
        <fullName evidence="11">Adenosylmethionine-8-amino-7-oxononanoate aminotransferase</fullName>
        <ecNumber evidence="11">2.6.1.62</ecNumber>
    </recommendedName>
    <alternativeName>
        <fullName evidence="11">7,8-diamino-pelargonic acid aminotransferase</fullName>
        <shortName evidence="11">DAPA AT</shortName>
        <shortName evidence="11">DAPA aminotransferase</shortName>
    </alternativeName>
    <alternativeName>
        <fullName evidence="11">7,8-diaminononanoate synthase</fullName>
        <shortName evidence="11">DANS</shortName>
    </alternativeName>
    <alternativeName>
        <fullName evidence="11">Diaminopelargonic acid synthase</fullName>
    </alternativeName>
</protein>
<keyword evidence="13" id="KW-1185">Reference proteome</keyword>
<dbReference type="GO" id="GO:0004015">
    <property type="term" value="F:adenosylmethionine-8-amino-7-oxononanoate transaminase activity"/>
    <property type="evidence" value="ECO:0007669"/>
    <property type="project" value="UniProtKB-UniRule"/>
</dbReference>
<dbReference type="UniPathway" id="UPA00078">
    <property type="reaction ID" value="UER00160"/>
</dbReference>
<evidence type="ECO:0000256" key="4">
    <source>
        <dbReference type="ARBA" id="ARBA00022490"/>
    </source>
</evidence>
<keyword evidence="6 11" id="KW-0808">Transferase</keyword>
<dbReference type="EMBL" id="FQUY01000004">
    <property type="protein sequence ID" value="SHE67779.1"/>
    <property type="molecule type" value="Genomic_DNA"/>
</dbReference>
<reference evidence="13" key="1">
    <citation type="submission" date="2016-11" db="EMBL/GenBank/DDBJ databases">
        <authorList>
            <person name="Varghese N."/>
            <person name="Submissions S."/>
        </authorList>
    </citation>
    <scope>NUCLEOTIDE SEQUENCE [LARGE SCALE GENOMIC DNA]</scope>
    <source>
        <strain evidence="13">DSM 12395</strain>
    </source>
</reference>
<dbReference type="PIRSF" id="PIRSF000521">
    <property type="entry name" value="Transaminase_4ab_Lys_Orn"/>
    <property type="match status" value="1"/>
</dbReference>
<dbReference type="OrthoDB" id="9807885at2"/>
<dbReference type="InterPro" id="IPR015421">
    <property type="entry name" value="PyrdxlP-dep_Trfase_major"/>
</dbReference>
<evidence type="ECO:0000256" key="2">
    <source>
        <dbReference type="ARBA" id="ARBA00004496"/>
    </source>
</evidence>
<dbReference type="InterPro" id="IPR005814">
    <property type="entry name" value="Aminotrans_3"/>
</dbReference>
<dbReference type="STRING" id="1121429.SAMN02745133_00914"/>
<evidence type="ECO:0000256" key="8">
    <source>
        <dbReference type="ARBA" id="ARBA00022756"/>
    </source>
</evidence>
<feature type="binding site" evidence="11">
    <location>
        <begin position="319"/>
        <end position="320"/>
    </location>
    <ligand>
        <name>pyridoxal 5'-phosphate</name>
        <dbReference type="ChEBI" id="CHEBI:597326"/>
    </ligand>
</feature>
<evidence type="ECO:0000313" key="12">
    <source>
        <dbReference type="EMBL" id="SHE67779.1"/>
    </source>
</evidence>
<comment type="pathway">
    <text evidence="11">Cofactor biosynthesis; biotin biosynthesis; 7,8-diaminononanoate from 8-amino-7-oxononanoate (SAM route): step 1/1.</text>
</comment>
<dbReference type="SUPFAM" id="SSF53383">
    <property type="entry name" value="PLP-dependent transferases"/>
    <property type="match status" value="1"/>
</dbReference>
<dbReference type="GO" id="GO:0009102">
    <property type="term" value="P:biotin biosynthetic process"/>
    <property type="evidence" value="ECO:0007669"/>
    <property type="project" value="UniProtKB-UniRule"/>
</dbReference>
<feature type="modified residue" description="N6-(pyridoxal phosphate)lysine" evidence="11">
    <location>
        <position position="283"/>
    </location>
</feature>
<comment type="cofactor">
    <cofactor evidence="1 11">
        <name>pyridoxal 5'-phosphate</name>
        <dbReference type="ChEBI" id="CHEBI:597326"/>
    </cofactor>
</comment>
<evidence type="ECO:0000256" key="5">
    <source>
        <dbReference type="ARBA" id="ARBA00022576"/>
    </source>
</evidence>
<dbReference type="Proteomes" id="UP000184148">
    <property type="component" value="Unassembled WGS sequence"/>
</dbReference>
<dbReference type="PANTHER" id="PTHR42684">
    <property type="entry name" value="ADENOSYLMETHIONINE-8-AMINO-7-OXONONANOATE AMINOTRANSFERASE"/>
    <property type="match status" value="1"/>
</dbReference>
<dbReference type="CDD" id="cd00610">
    <property type="entry name" value="OAT_like"/>
    <property type="match status" value="1"/>
</dbReference>
<sequence>MNLHDLQKKDLNYIWHPCSQMKDYEDLPPIVVERGEGAYLFDVSGNRYLDAISSWWVNLFGHCNNRINNAVKKQLDQLEHVIFANFSHRPAIELAEKIVEITPDGLNKVFFADNGSSAVEVALKLSFQYHQQTGSCQKKRFIAVSDAYHGETLGALSVGDIDLYSKIYKPLLLDTIKVPGPDCYRCIYGKERQYCQTECFNQMENVIEKKHDEVCAVIIEPMVQAAAGMKMYPAQYLTKLREICSQYNIHLIADEIAVGFGRTGKMFACEHANISPDIICLSKGLTAGYLPLSLVVVTDNIYNAFYSEYTEQKAFLHSHSYTGNPLACSAALESLNIFKEDNVLERNKSKAEKINKITKSLANKHPYIGEFRQIGMIGALELVENKATKQAFAWEKRVGYNIYKLALKEGLLLRPLGNVLYFMPPYIVEEKDIEWMVTTAFKAINKYFGID</sequence>
<dbReference type="PANTHER" id="PTHR42684:SF17">
    <property type="entry name" value="ADENOSYLMETHIONINE-8-AMINO-7-OXONONANOATE AMINOTRANSFERASE"/>
    <property type="match status" value="1"/>
</dbReference>
<keyword evidence="9 11" id="KW-0663">Pyridoxal phosphate</keyword>
<feature type="binding site" evidence="11">
    <location>
        <position position="283"/>
    </location>
    <ligand>
        <name>substrate</name>
    </ligand>
</feature>
<evidence type="ECO:0000256" key="1">
    <source>
        <dbReference type="ARBA" id="ARBA00001933"/>
    </source>
</evidence>
<dbReference type="InterPro" id="IPR015424">
    <property type="entry name" value="PyrdxlP-dep_Trfase"/>
</dbReference>
<keyword evidence="4 11" id="KW-0963">Cytoplasm</keyword>
<keyword evidence="7 11" id="KW-0949">S-adenosyl-L-methionine</keyword>
<dbReference type="NCBIfam" id="TIGR00508">
    <property type="entry name" value="bioA"/>
    <property type="match status" value="1"/>
</dbReference>
<comment type="function">
    <text evidence="11">Catalyzes the transfer of the alpha-amino group from S-adenosyl-L-methionine (SAM) to 7-keto-8-aminopelargonic acid (KAPA) to form 7,8-diaminopelargonic acid (DAPA). It is the only aminotransferase known to utilize SAM as an amino donor.</text>
</comment>
<dbReference type="Pfam" id="PF00202">
    <property type="entry name" value="Aminotran_3"/>
    <property type="match status" value="1"/>
</dbReference>
<dbReference type="InterPro" id="IPR015422">
    <property type="entry name" value="PyrdxlP-dep_Trfase_small"/>
</dbReference>
<feature type="binding site" evidence="11">
    <location>
        <position position="414"/>
    </location>
    <ligand>
        <name>substrate</name>
    </ligand>
</feature>
<dbReference type="HAMAP" id="MF_00834">
    <property type="entry name" value="BioA"/>
    <property type="match status" value="1"/>
</dbReference>
<evidence type="ECO:0000256" key="6">
    <source>
        <dbReference type="ARBA" id="ARBA00022679"/>
    </source>
</evidence>
<dbReference type="Gene3D" id="3.90.1150.10">
    <property type="entry name" value="Aspartate Aminotransferase, domain 1"/>
    <property type="match status" value="1"/>
</dbReference>
<dbReference type="AlphaFoldDB" id="A0A1M4VFM9"/>
<comment type="subcellular location">
    <subcellularLocation>
        <location evidence="2 11">Cytoplasm</location>
    </subcellularLocation>
</comment>
<organism evidence="12 13">
    <name type="scientific">Desulforamulus putei DSM 12395</name>
    <dbReference type="NCBI Taxonomy" id="1121429"/>
    <lineage>
        <taxon>Bacteria</taxon>
        <taxon>Bacillati</taxon>
        <taxon>Bacillota</taxon>
        <taxon>Clostridia</taxon>
        <taxon>Eubacteriales</taxon>
        <taxon>Peptococcaceae</taxon>
        <taxon>Desulforamulus</taxon>
    </lineage>
</organism>
<name>A0A1M4VFM9_9FIRM</name>
<comment type="catalytic activity">
    <reaction evidence="11">
        <text>(8S)-8-amino-7-oxononanoate + S-adenosyl-L-methionine = S-adenosyl-4-methylsulfanyl-2-oxobutanoate + (7R,8S)-7,8-diammoniononanoate</text>
        <dbReference type="Rhea" id="RHEA:16861"/>
        <dbReference type="ChEBI" id="CHEBI:16490"/>
        <dbReference type="ChEBI" id="CHEBI:59789"/>
        <dbReference type="ChEBI" id="CHEBI:149468"/>
        <dbReference type="ChEBI" id="CHEBI:149469"/>
        <dbReference type="EC" id="2.6.1.62"/>
    </reaction>
</comment>
<evidence type="ECO:0000256" key="11">
    <source>
        <dbReference type="HAMAP-Rule" id="MF_00834"/>
    </source>
</evidence>
<dbReference type="InterPro" id="IPR005815">
    <property type="entry name" value="BioA"/>
</dbReference>
<feature type="binding site" evidence="11">
    <location>
        <position position="148"/>
    </location>
    <ligand>
        <name>substrate</name>
    </ligand>
</feature>
<keyword evidence="5 11" id="KW-0032">Aminotransferase</keyword>
<dbReference type="GO" id="GO:0030170">
    <property type="term" value="F:pyridoxal phosphate binding"/>
    <property type="evidence" value="ECO:0007669"/>
    <property type="project" value="UniProtKB-UniRule"/>
</dbReference>
<dbReference type="InterPro" id="IPR049704">
    <property type="entry name" value="Aminotrans_3_PPA_site"/>
</dbReference>
<feature type="site" description="Participates in the substrate recognition with KAPA and in a stacking interaction with the adenine ring of SAM" evidence="11">
    <location>
        <position position="18"/>
    </location>
</feature>
<accession>A0A1M4VFM9</accession>
<dbReference type="EC" id="2.6.1.62" evidence="11"/>
<dbReference type="NCBIfam" id="NF004624">
    <property type="entry name" value="PRK05964.1"/>
    <property type="match status" value="1"/>
</dbReference>
<evidence type="ECO:0000256" key="10">
    <source>
        <dbReference type="ARBA" id="ARBA00060970"/>
    </source>
</evidence>
<keyword evidence="8 11" id="KW-0093">Biotin biosynthesis</keyword>